<evidence type="ECO:0000313" key="2">
    <source>
        <dbReference type="EMBL" id="MDP9792470.1"/>
    </source>
</evidence>
<accession>A0ABT9MM13</accession>
<protein>
    <submittedName>
        <fullName evidence="2">Uncharacterized protein</fullName>
    </submittedName>
</protein>
<organism evidence="2 3">
    <name type="scientific">Catenuloplanes nepalensis</name>
    <dbReference type="NCBI Taxonomy" id="587533"/>
    <lineage>
        <taxon>Bacteria</taxon>
        <taxon>Bacillati</taxon>
        <taxon>Actinomycetota</taxon>
        <taxon>Actinomycetes</taxon>
        <taxon>Micromonosporales</taxon>
        <taxon>Micromonosporaceae</taxon>
        <taxon>Catenuloplanes</taxon>
    </lineage>
</organism>
<evidence type="ECO:0000256" key="1">
    <source>
        <dbReference type="SAM" id="MobiDB-lite"/>
    </source>
</evidence>
<dbReference type="Proteomes" id="UP001240984">
    <property type="component" value="Unassembled WGS sequence"/>
</dbReference>
<sequence length="71" mass="7738">MSTKSPDRTVTVIMTGTGKVSVELVSDVRTLHIAQSLQRQPHAVARGADTAYRQSHSPAQERVLSQPPDEL</sequence>
<comment type="caution">
    <text evidence="2">The sequence shown here is derived from an EMBL/GenBank/DDBJ whole genome shotgun (WGS) entry which is preliminary data.</text>
</comment>
<keyword evidence="3" id="KW-1185">Reference proteome</keyword>
<reference evidence="2 3" key="1">
    <citation type="submission" date="2023-07" db="EMBL/GenBank/DDBJ databases">
        <title>Sequencing the genomes of 1000 actinobacteria strains.</title>
        <authorList>
            <person name="Klenk H.-P."/>
        </authorList>
    </citation>
    <scope>NUCLEOTIDE SEQUENCE [LARGE SCALE GENOMIC DNA]</scope>
    <source>
        <strain evidence="2 3">DSM 44710</strain>
    </source>
</reference>
<dbReference type="EMBL" id="JAUSRA010000001">
    <property type="protein sequence ID" value="MDP9792470.1"/>
    <property type="molecule type" value="Genomic_DNA"/>
</dbReference>
<proteinExistence type="predicted"/>
<feature type="region of interest" description="Disordered" evidence="1">
    <location>
        <begin position="39"/>
        <end position="71"/>
    </location>
</feature>
<name>A0ABT9MM13_9ACTN</name>
<evidence type="ECO:0000313" key="3">
    <source>
        <dbReference type="Proteomes" id="UP001240984"/>
    </source>
</evidence>
<gene>
    <name evidence="2" type="ORF">J2S43_000982</name>
</gene>